<dbReference type="InterPro" id="IPR041395">
    <property type="entry name" value="McpB_HAMP_3rd"/>
</dbReference>
<dbReference type="SUPFAM" id="SSF58104">
    <property type="entry name" value="Methyl-accepting chemotaxis protein (MCP) signaling domain"/>
    <property type="match status" value="1"/>
</dbReference>
<dbReference type="PANTHER" id="PTHR43531">
    <property type="entry name" value="PROTEIN ICFG"/>
    <property type="match status" value="1"/>
</dbReference>
<accession>C6XBH3</accession>
<dbReference type="GO" id="GO:0007165">
    <property type="term" value="P:signal transduction"/>
    <property type="evidence" value="ECO:0007669"/>
    <property type="project" value="UniProtKB-KW"/>
</dbReference>
<keyword evidence="2" id="KW-0145">Chemotaxis</keyword>
<dbReference type="Gene3D" id="1.10.287.950">
    <property type="entry name" value="Methyl-accepting chemotaxis protein"/>
    <property type="match status" value="1"/>
</dbReference>
<evidence type="ECO:0000259" key="7">
    <source>
        <dbReference type="PROSITE" id="PS50885"/>
    </source>
</evidence>
<evidence type="ECO:0000256" key="1">
    <source>
        <dbReference type="ARBA" id="ARBA00004370"/>
    </source>
</evidence>
<dbReference type="InterPro" id="IPR051310">
    <property type="entry name" value="MCP_chemotaxis"/>
</dbReference>
<comment type="subcellular location">
    <subcellularLocation>
        <location evidence="1">Membrane</location>
    </subcellularLocation>
</comment>
<dbReference type="KEGG" id="mei:Msip34_2706"/>
<dbReference type="InterPro" id="IPR003660">
    <property type="entry name" value="HAMP_dom"/>
</dbReference>
<evidence type="ECO:0000259" key="6">
    <source>
        <dbReference type="PROSITE" id="PS50111"/>
    </source>
</evidence>
<feature type="domain" description="HAMP" evidence="7">
    <location>
        <begin position="465"/>
        <end position="517"/>
    </location>
</feature>
<dbReference type="SMART" id="SM00283">
    <property type="entry name" value="MA"/>
    <property type="match status" value="1"/>
</dbReference>
<dbReference type="STRING" id="582744.Msip34_2706"/>
<sequence length="795" mass="85723">MGFLGIRVKQERIDEVVHALNQLQQGNTVIQIHDAERDALSPVMESLKRLQVSLDQQKKDLASFVQDMNHMSKEHDAGDIDVMMNTDRFHGDFRIMAAGVNTMVGGHIAVKKKAMAVVKAFGEGNFDAPMEQLPGKKAFINETIEKMRSNLKGFIADMSHMSKEHDAGDIDVMMNTEKFQGDFRTMAAGVNTMVGGHIAVKKKAMAVIKAFGEGNFDAPMEPLPGKKAFINETIEKMRGNLKGLIADMNHMSKEHDAGDIDVMINTEKFQGDFRAMAAGVNTMVAGHIAVKKKAMAVINAFGEGNFEAPMEQLPGKKAFINDTIEKMRGNLKGFIADMNHMSQEHDAGDIDVMMNVDKLQGDFKTMAAGVNTMVSGHIAVKKKAMAVIKEFGEGNFEAPMEQLPGKKAFINDTIEQVRRNLKAVSADTRELIGAAAEGQLDYRADASKHKGEYNTIVQGINTTLDNIILPVNEAVSVLQAMEQGDLTVKVKGQYKGQLEDFKQTVNNTIEKISQVVAEVRNSADGIASAADQVSSTAQSLSQATNEQAASVEETSASVEQMSASINQNTENAKVTESISAKATADANEGGAAVVQTVAAMKSIANKISIIDDIAYQTNLLALNAAIEAARAGEHGKGFAVVAAEVRKLAERSQVAAQEIGELAENSVGTAEKAGKLLEEMVPNINKTSDLVQEITAASEEQSTGAAQINVAMNQMSQITQQNASGSEELAATAEEMSGQAEQLQELIGFFNIGQSDSGIRTAAKRHPKPQLVKKSANAETSFSFDETEDAEFVKF</sequence>
<dbReference type="GO" id="GO:0006935">
    <property type="term" value="P:chemotaxis"/>
    <property type="evidence" value="ECO:0007669"/>
    <property type="project" value="UniProtKB-KW"/>
</dbReference>
<feature type="region of interest" description="Disordered" evidence="5">
    <location>
        <begin position="760"/>
        <end position="789"/>
    </location>
</feature>
<evidence type="ECO:0000313" key="9">
    <source>
        <dbReference type="Proteomes" id="UP000002743"/>
    </source>
</evidence>
<dbReference type="Pfam" id="PF18575">
    <property type="entry name" value="HAMP_N3"/>
    <property type="match status" value="4"/>
</dbReference>
<name>C6XBH3_METGS</name>
<dbReference type="PRINTS" id="PR00260">
    <property type="entry name" value="CHEMTRNSDUCR"/>
</dbReference>
<evidence type="ECO:0000256" key="3">
    <source>
        <dbReference type="ARBA" id="ARBA00029447"/>
    </source>
</evidence>
<dbReference type="CDD" id="cd17528">
    <property type="entry name" value="HAMP_III"/>
    <property type="match status" value="4"/>
</dbReference>
<dbReference type="Pfam" id="PF18947">
    <property type="entry name" value="HAMP_2"/>
    <property type="match status" value="1"/>
</dbReference>
<dbReference type="GO" id="GO:0004888">
    <property type="term" value="F:transmembrane signaling receptor activity"/>
    <property type="evidence" value="ECO:0007669"/>
    <property type="project" value="InterPro"/>
</dbReference>
<dbReference type="EMBL" id="CP001674">
    <property type="protein sequence ID" value="ACT51943.1"/>
    <property type="molecule type" value="Genomic_DNA"/>
</dbReference>
<dbReference type="InterPro" id="IPR004090">
    <property type="entry name" value="Chemotax_Me-accpt_rcpt"/>
</dbReference>
<dbReference type="Pfam" id="PF00015">
    <property type="entry name" value="MCPsignal"/>
    <property type="match status" value="1"/>
</dbReference>
<keyword evidence="4" id="KW-0807">Transducer</keyword>
<dbReference type="PROSITE" id="PS50885">
    <property type="entry name" value="HAMP"/>
    <property type="match status" value="1"/>
</dbReference>
<dbReference type="FunFam" id="1.10.287.950:FF:000001">
    <property type="entry name" value="Methyl-accepting chemotaxis sensory transducer"/>
    <property type="match status" value="1"/>
</dbReference>
<feature type="region of interest" description="Disordered" evidence="5">
    <location>
        <begin position="538"/>
        <end position="557"/>
    </location>
</feature>
<reference evidence="9" key="1">
    <citation type="submission" date="2009-07" db="EMBL/GenBank/DDBJ databases">
        <title>Complete sequence of chromosome of Methylovorus sp. SIP3-4.</title>
        <authorList>
            <person name="Lucas S."/>
            <person name="Copeland A."/>
            <person name="Lapidus A."/>
            <person name="Glavina del Rio T."/>
            <person name="Tice H."/>
            <person name="Bruce D."/>
            <person name="Goodwin L."/>
            <person name="Pitluck S."/>
            <person name="Clum A."/>
            <person name="Larimer F."/>
            <person name="Land M."/>
            <person name="Hauser L."/>
            <person name="Kyrpides N."/>
            <person name="Mikhailova N."/>
            <person name="Kayluzhnaya M."/>
            <person name="Chistoserdova L."/>
        </authorList>
    </citation>
    <scope>NUCLEOTIDE SEQUENCE [LARGE SCALE GENOMIC DNA]</scope>
    <source>
        <strain evidence="9">SIP3-4</strain>
    </source>
</reference>
<proteinExistence type="inferred from homology"/>
<comment type="similarity">
    <text evidence="3">Belongs to the methyl-accepting chemotaxis (MCP) protein family.</text>
</comment>
<evidence type="ECO:0000256" key="4">
    <source>
        <dbReference type="PROSITE-ProRule" id="PRU00284"/>
    </source>
</evidence>
<dbReference type="AlphaFoldDB" id="C6XBH3"/>
<protein>
    <submittedName>
        <fullName evidence="8">Methyl-accepting chemotaxis sensory transducer</fullName>
    </submittedName>
</protein>
<dbReference type="PROSITE" id="PS50111">
    <property type="entry name" value="CHEMOTAXIS_TRANSDUC_2"/>
    <property type="match status" value="1"/>
</dbReference>
<dbReference type="HOGENOM" id="CLU_000445_107_20_4"/>
<feature type="domain" description="Methyl-accepting transducer" evidence="6">
    <location>
        <begin position="522"/>
        <end position="737"/>
    </location>
</feature>
<dbReference type="Proteomes" id="UP000002743">
    <property type="component" value="Chromosome"/>
</dbReference>
<gene>
    <name evidence="8" type="ordered locus">Msip34_2706</name>
</gene>
<dbReference type="PANTHER" id="PTHR43531:SF11">
    <property type="entry name" value="METHYL-ACCEPTING CHEMOTAXIS PROTEIN 3"/>
    <property type="match status" value="1"/>
</dbReference>
<dbReference type="CDD" id="cd17527">
    <property type="entry name" value="HAMP_II"/>
    <property type="match status" value="4"/>
</dbReference>
<evidence type="ECO:0000256" key="2">
    <source>
        <dbReference type="ARBA" id="ARBA00022500"/>
    </source>
</evidence>
<keyword evidence="9" id="KW-1185">Reference proteome</keyword>
<reference evidence="8 9" key="2">
    <citation type="journal article" date="2011" name="J. Bacteriol.">
        <title>Genomes of three methylotrophs from a single niche uncover genetic and metabolic divergence of Methylophilaceae.</title>
        <authorList>
            <person name="Lapidus A."/>
            <person name="Clum A."/>
            <person name="Labutti K."/>
            <person name="Kaluzhnaya M.G."/>
            <person name="Lim S."/>
            <person name="Beck D.A."/>
            <person name="Glavina Del Rio T."/>
            <person name="Nolan M."/>
            <person name="Mavromatis K."/>
            <person name="Huntemann M."/>
            <person name="Lucas S."/>
            <person name="Lidstrom M.E."/>
            <person name="Ivanova N."/>
            <person name="Chistoserdova L."/>
        </authorList>
    </citation>
    <scope>NUCLEOTIDE SEQUENCE [LARGE SCALE GENOMIC DNA]</scope>
    <source>
        <strain evidence="8 9">SIP3-4</strain>
    </source>
</reference>
<organism evidence="8 9">
    <name type="scientific">Methylovorus glucosotrophus (strain SIP3-4)</name>
    <dbReference type="NCBI Taxonomy" id="582744"/>
    <lineage>
        <taxon>Bacteria</taxon>
        <taxon>Pseudomonadati</taxon>
        <taxon>Pseudomonadota</taxon>
        <taxon>Betaproteobacteria</taxon>
        <taxon>Nitrosomonadales</taxon>
        <taxon>Methylophilaceae</taxon>
        <taxon>Methylovorus</taxon>
    </lineage>
</organism>
<dbReference type="GO" id="GO:0005886">
    <property type="term" value="C:plasma membrane"/>
    <property type="evidence" value="ECO:0007669"/>
    <property type="project" value="TreeGrafter"/>
</dbReference>
<dbReference type="eggNOG" id="COG0840">
    <property type="taxonomic scope" value="Bacteria"/>
</dbReference>
<evidence type="ECO:0000256" key="5">
    <source>
        <dbReference type="SAM" id="MobiDB-lite"/>
    </source>
</evidence>
<dbReference type="OrthoDB" id="8530258at2"/>
<dbReference type="Gene3D" id="1.20.120.1530">
    <property type="match status" value="5"/>
</dbReference>
<dbReference type="InterPro" id="IPR004089">
    <property type="entry name" value="MCPsignal_dom"/>
</dbReference>
<dbReference type="CDD" id="cd11386">
    <property type="entry name" value="MCP_signal"/>
    <property type="match status" value="1"/>
</dbReference>
<evidence type="ECO:0000313" key="8">
    <source>
        <dbReference type="EMBL" id="ACT51943.1"/>
    </source>
</evidence>